<proteinExistence type="predicted"/>
<dbReference type="AlphaFoldDB" id="A0A642V882"/>
<feature type="domain" description="NAD-dependent epimerase/dehydratase" evidence="1">
    <location>
        <begin position="57"/>
        <end position="209"/>
    </location>
</feature>
<dbReference type="OrthoDB" id="275457at2759"/>
<evidence type="ECO:0000313" key="2">
    <source>
        <dbReference type="EMBL" id="KAA8915444.1"/>
    </source>
</evidence>
<reference evidence="2" key="1">
    <citation type="journal article" date="2019" name="G3 (Bethesda)">
        <title>Genome Assemblies of Two Rare Opportunistic Yeast Pathogens: Diutina rugosa (syn. Candida rugosa) and Trichomonascus ciferrii (syn. Candida ciferrii).</title>
        <authorList>
            <person name="Mixao V."/>
            <person name="Saus E."/>
            <person name="Hansen A.P."/>
            <person name="Lass-Florl C."/>
            <person name="Gabaldon T."/>
        </authorList>
    </citation>
    <scope>NUCLEOTIDE SEQUENCE</scope>
    <source>
        <strain evidence="2">CBS 4856</strain>
    </source>
</reference>
<dbReference type="VEuPathDB" id="FungiDB:TRICI_002434"/>
<dbReference type="InterPro" id="IPR001509">
    <property type="entry name" value="Epimerase_deHydtase"/>
</dbReference>
<evidence type="ECO:0000313" key="3">
    <source>
        <dbReference type="Proteomes" id="UP000761534"/>
    </source>
</evidence>
<dbReference type="CDD" id="cd05271">
    <property type="entry name" value="NDUFA9_like_SDR_a"/>
    <property type="match status" value="1"/>
</dbReference>
<comment type="caution">
    <text evidence="2">The sequence shown here is derived from an EMBL/GenBank/DDBJ whole genome shotgun (WGS) entry which is preliminary data.</text>
</comment>
<dbReference type="GO" id="GO:0005739">
    <property type="term" value="C:mitochondrion"/>
    <property type="evidence" value="ECO:0007669"/>
    <property type="project" value="TreeGrafter"/>
</dbReference>
<name>A0A642V882_9ASCO</name>
<accession>A0A642V882</accession>
<sequence length="377" mass="42807">MLSVVRPASRAPTRVALARGIQSFEVLDSDIHKTRSGKTVISQGSGGRSSRTGFTATVFGANGQLGTNLVSKLAKHGTITVCPYREEMTKRHLKVCGDLGVVNFMEFDLRNVKSIEDSVKHSDIVFNLIGRDFETKNFTYENVHVEGARRIAEAVRKHNVSRFIHVSSHSADVNSPSRFYQTKALGEQAVRDIVPDATIVRPGPIFGNGDRLLQKIGPAHILPSCNGGNETLRPVYVQNVARALEKIGYDDSTAGKTYELNGPDEYRYKEIVQLVRDATFRDIKEVEFPKELYKFFTKMTQFIYWQTTCPDEVERMYINQIVNEDVETFESLGIKPAHLTDHLTALVRHHRTYLTMRDNFDTDAKRRKEREYVRIIH</sequence>
<dbReference type="InterPro" id="IPR036291">
    <property type="entry name" value="NAD(P)-bd_dom_sf"/>
</dbReference>
<gene>
    <name evidence="2" type="ORF">TRICI_002434</name>
</gene>
<dbReference type="Proteomes" id="UP000761534">
    <property type="component" value="Unassembled WGS sequence"/>
</dbReference>
<dbReference type="Gene3D" id="3.40.50.720">
    <property type="entry name" value="NAD(P)-binding Rossmann-like Domain"/>
    <property type="match status" value="1"/>
</dbReference>
<keyword evidence="3" id="KW-1185">Reference proteome</keyword>
<dbReference type="InterPro" id="IPR051207">
    <property type="entry name" value="ComplexI_NDUFA9_subunit"/>
</dbReference>
<evidence type="ECO:0000259" key="1">
    <source>
        <dbReference type="Pfam" id="PF01370"/>
    </source>
</evidence>
<dbReference type="PANTHER" id="PTHR12126:SF11">
    <property type="entry name" value="NADH DEHYDROGENASE [UBIQUINONE] 1 ALPHA SUBCOMPLEX SUBUNIT 9, MITOCHONDRIAL"/>
    <property type="match status" value="1"/>
</dbReference>
<dbReference type="PANTHER" id="PTHR12126">
    <property type="entry name" value="NADH-UBIQUINONE OXIDOREDUCTASE 39 KDA SUBUNIT-RELATED"/>
    <property type="match status" value="1"/>
</dbReference>
<dbReference type="EMBL" id="SWFS01000164">
    <property type="protein sequence ID" value="KAA8915444.1"/>
    <property type="molecule type" value="Genomic_DNA"/>
</dbReference>
<dbReference type="SUPFAM" id="SSF51735">
    <property type="entry name" value="NAD(P)-binding Rossmann-fold domains"/>
    <property type="match status" value="1"/>
</dbReference>
<protein>
    <recommendedName>
        <fullName evidence="1">NAD-dependent epimerase/dehydratase domain-containing protein</fullName>
    </recommendedName>
</protein>
<organism evidence="2 3">
    <name type="scientific">Trichomonascus ciferrii</name>
    <dbReference type="NCBI Taxonomy" id="44093"/>
    <lineage>
        <taxon>Eukaryota</taxon>
        <taxon>Fungi</taxon>
        <taxon>Dikarya</taxon>
        <taxon>Ascomycota</taxon>
        <taxon>Saccharomycotina</taxon>
        <taxon>Dipodascomycetes</taxon>
        <taxon>Dipodascales</taxon>
        <taxon>Trichomonascaceae</taxon>
        <taxon>Trichomonascus</taxon>
        <taxon>Trichomonascus ciferrii complex</taxon>
    </lineage>
</organism>
<dbReference type="Pfam" id="PF01370">
    <property type="entry name" value="Epimerase"/>
    <property type="match status" value="1"/>
</dbReference>
<dbReference type="GO" id="GO:0044877">
    <property type="term" value="F:protein-containing complex binding"/>
    <property type="evidence" value="ECO:0007669"/>
    <property type="project" value="TreeGrafter"/>
</dbReference>